<name>A0A1X9MBI3_9BACI</name>
<reference evidence="2 3" key="1">
    <citation type="submission" date="2017-04" db="EMBL/GenBank/DDBJ databases">
        <title>Bacillus krulwichiae AM31D Genome sequencing and assembly.</title>
        <authorList>
            <person name="Krulwich T.A."/>
            <person name="Anastor L."/>
            <person name="Ehrlich R."/>
            <person name="Ehrlich G.D."/>
            <person name="Janto B."/>
        </authorList>
    </citation>
    <scope>NUCLEOTIDE SEQUENCE [LARGE SCALE GENOMIC DNA]</scope>
    <source>
        <strain evidence="2 3">AM31D</strain>
    </source>
</reference>
<evidence type="ECO:0000313" key="3">
    <source>
        <dbReference type="Proteomes" id="UP000193006"/>
    </source>
</evidence>
<evidence type="ECO:0000313" key="2">
    <source>
        <dbReference type="EMBL" id="ARK30776.1"/>
    </source>
</evidence>
<proteinExistence type="predicted"/>
<dbReference type="Proteomes" id="UP000193006">
    <property type="component" value="Chromosome"/>
</dbReference>
<gene>
    <name evidence="2" type="ORF">BkAM31D_13545</name>
</gene>
<dbReference type="KEGG" id="bkw:BkAM31D_13545"/>
<sequence length="213" mass="24522">MTLEEIKKFLEENKDQEEVKAYLEGLSQVTPEGVTTFLDTEDGKKLLQPRLDSYFSRGLESWKSNNLEKIITDELTKRTSNKDDKDLRYEELERKFQKLEQDKLRETLRNSAFKFASDNSLPTDLIDYFIKIESEDDEKGTKSKEATEANLASLKDVWSSHLQTVVNEKLKSNGFTPKDGDKPTTITREQLQSMSVEEISKLDQSLVDEALAQ</sequence>
<keyword evidence="1" id="KW-0175">Coiled coil</keyword>
<protein>
    <submittedName>
        <fullName evidence="2">Uncharacterized protein</fullName>
    </submittedName>
</protein>
<feature type="coiled-coil region" evidence="1">
    <location>
        <begin position="82"/>
        <end position="109"/>
    </location>
</feature>
<organism evidence="2 3">
    <name type="scientific">Halalkalibacter krulwichiae</name>
    <dbReference type="NCBI Taxonomy" id="199441"/>
    <lineage>
        <taxon>Bacteria</taxon>
        <taxon>Bacillati</taxon>
        <taxon>Bacillota</taxon>
        <taxon>Bacilli</taxon>
        <taxon>Bacillales</taxon>
        <taxon>Bacillaceae</taxon>
        <taxon>Halalkalibacter</taxon>
    </lineage>
</organism>
<keyword evidence="3" id="KW-1185">Reference proteome</keyword>
<dbReference type="EMBL" id="CP020814">
    <property type="protein sequence ID" value="ARK30776.1"/>
    <property type="molecule type" value="Genomic_DNA"/>
</dbReference>
<accession>A0A1X9MBI3</accession>
<evidence type="ECO:0000256" key="1">
    <source>
        <dbReference type="SAM" id="Coils"/>
    </source>
</evidence>
<dbReference type="Pfam" id="PF14265">
    <property type="entry name" value="DUF4355"/>
    <property type="match status" value="1"/>
</dbReference>
<dbReference type="STRING" id="199441.BkAM31D_13545"/>
<dbReference type="RefSeq" id="WP_066149624.1">
    <property type="nucleotide sequence ID" value="NZ_CP020814.1"/>
</dbReference>
<dbReference type="AlphaFoldDB" id="A0A1X9MBI3"/>
<dbReference type="InterPro" id="IPR025580">
    <property type="entry name" value="Gp46"/>
</dbReference>